<protein>
    <recommendedName>
        <fullName evidence="2">Type 4 fimbrial biogenesis protein PilX N-terminal domain-containing protein</fullName>
    </recommendedName>
</protein>
<keyword evidence="4" id="KW-1185">Reference proteome</keyword>
<comment type="caution">
    <text evidence="3">The sequence shown here is derived from an EMBL/GenBank/DDBJ whole genome shotgun (WGS) entry which is preliminary data.</text>
</comment>
<proteinExistence type="predicted"/>
<organism evidence="3 4">
    <name type="scientific">Deefgea salmonis</name>
    <dbReference type="NCBI Taxonomy" id="2875502"/>
    <lineage>
        <taxon>Bacteria</taxon>
        <taxon>Pseudomonadati</taxon>
        <taxon>Pseudomonadota</taxon>
        <taxon>Betaproteobacteria</taxon>
        <taxon>Neisseriales</taxon>
        <taxon>Chitinibacteraceae</taxon>
        <taxon>Deefgea</taxon>
    </lineage>
</organism>
<feature type="domain" description="Type 4 fimbrial biogenesis protein PilX N-terminal" evidence="2">
    <location>
        <begin position="9"/>
        <end position="57"/>
    </location>
</feature>
<reference evidence="3 4" key="1">
    <citation type="submission" date="2021-10" db="EMBL/GenBank/DDBJ databases">
        <authorList>
            <person name="Chen M."/>
        </authorList>
    </citation>
    <scope>NUCLEOTIDE SEQUENCE [LARGE SCALE GENOMIC DNA]</scope>
    <source>
        <strain evidence="3 4">H3-26</strain>
    </source>
</reference>
<keyword evidence="1" id="KW-0812">Transmembrane</keyword>
<evidence type="ECO:0000259" key="2">
    <source>
        <dbReference type="Pfam" id="PF14341"/>
    </source>
</evidence>
<evidence type="ECO:0000256" key="1">
    <source>
        <dbReference type="SAM" id="Phobius"/>
    </source>
</evidence>
<accession>A0ABS8BML7</accession>
<dbReference type="Pfam" id="PF14341">
    <property type="entry name" value="PilX_N"/>
    <property type="match status" value="1"/>
</dbReference>
<dbReference type="EMBL" id="JAJAWG010000008">
    <property type="protein sequence ID" value="MCB5196963.1"/>
    <property type="molecule type" value="Genomic_DNA"/>
</dbReference>
<keyword evidence="1" id="KW-0472">Membrane</keyword>
<evidence type="ECO:0000313" key="4">
    <source>
        <dbReference type="Proteomes" id="UP001198034"/>
    </source>
</evidence>
<dbReference type="RefSeq" id="WP_226764694.1">
    <property type="nucleotide sequence ID" value="NZ_JAJAWG010000008.1"/>
</dbReference>
<keyword evidence="1" id="KW-1133">Transmembrane helix</keyword>
<evidence type="ECO:0000313" key="3">
    <source>
        <dbReference type="EMBL" id="MCB5196963.1"/>
    </source>
</evidence>
<feature type="transmembrane region" description="Helical" evidence="1">
    <location>
        <begin position="12"/>
        <end position="30"/>
    </location>
</feature>
<name>A0ABS8BML7_9NEIS</name>
<sequence>MYESNRQDGFVLITSIIFLIAITIAVVYAVKSATSVERSAGNYRARAQAFQMAQLALQRAQAQLVDDISFSGIPLDQCQKGLCGKNAYATLISNGTWTDDNKTCHINNATCNKVNSANTSQTLAISGVAAQPRWALRDLNQQDADGCTLYEVWAAGTGAEANSSVLIRSLVKAC</sequence>
<dbReference type="InterPro" id="IPR025746">
    <property type="entry name" value="PilX_N_dom"/>
</dbReference>
<dbReference type="Proteomes" id="UP001198034">
    <property type="component" value="Unassembled WGS sequence"/>
</dbReference>
<gene>
    <name evidence="3" type="ORF">LG219_11855</name>
</gene>